<sequence>MYMRERRPNTSRNSRDADTKDGIPGTSMSRLAVGASLGSHSGKPTEYLTTL</sequence>
<reference evidence="2" key="1">
    <citation type="journal article" date="2019" name="bioRxiv">
        <title>The Genome of the Zebra Mussel, Dreissena polymorpha: A Resource for Invasive Species Research.</title>
        <authorList>
            <person name="McCartney M.A."/>
            <person name="Auch B."/>
            <person name="Kono T."/>
            <person name="Mallez S."/>
            <person name="Zhang Y."/>
            <person name="Obille A."/>
            <person name="Becker A."/>
            <person name="Abrahante J.E."/>
            <person name="Garbe J."/>
            <person name="Badalamenti J.P."/>
            <person name="Herman A."/>
            <person name="Mangelson H."/>
            <person name="Liachko I."/>
            <person name="Sullivan S."/>
            <person name="Sone E.D."/>
            <person name="Koren S."/>
            <person name="Silverstein K.A.T."/>
            <person name="Beckman K.B."/>
            <person name="Gohl D.M."/>
        </authorList>
    </citation>
    <scope>NUCLEOTIDE SEQUENCE</scope>
    <source>
        <strain evidence="2">Duluth1</strain>
        <tissue evidence="2">Whole animal</tissue>
    </source>
</reference>
<evidence type="ECO:0000313" key="2">
    <source>
        <dbReference type="EMBL" id="KAH3789186.1"/>
    </source>
</evidence>
<dbReference type="Proteomes" id="UP000828390">
    <property type="component" value="Unassembled WGS sequence"/>
</dbReference>
<reference evidence="2" key="2">
    <citation type="submission" date="2020-11" db="EMBL/GenBank/DDBJ databases">
        <authorList>
            <person name="McCartney M.A."/>
            <person name="Auch B."/>
            <person name="Kono T."/>
            <person name="Mallez S."/>
            <person name="Becker A."/>
            <person name="Gohl D.M."/>
            <person name="Silverstein K.A.T."/>
            <person name="Koren S."/>
            <person name="Bechman K.B."/>
            <person name="Herman A."/>
            <person name="Abrahante J.E."/>
            <person name="Garbe J."/>
        </authorList>
    </citation>
    <scope>NUCLEOTIDE SEQUENCE</scope>
    <source>
        <strain evidence="2">Duluth1</strain>
        <tissue evidence="2">Whole animal</tissue>
    </source>
</reference>
<dbReference type="EMBL" id="JAIWYP010000008">
    <property type="protein sequence ID" value="KAH3789186.1"/>
    <property type="molecule type" value="Genomic_DNA"/>
</dbReference>
<evidence type="ECO:0000313" key="3">
    <source>
        <dbReference type="Proteomes" id="UP000828390"/>
    </source>
</evidence>
<keyword evidence="3" id="KW-1185">Reference proteome</keyword>
<accession>A0A9D4IUZ2</accession>
<protein>
    <submittedName>
        <fullName evidence="2">Uncharacterized protein</fullName>
    </submittedName>
</protein>
<comment type="caution">
    <text evidence="2">The sequence shown here is derived from an EMBL/GenBank/DDBJ whole genome shotgun (WGS) entry which is preliminary data.</text>
</comment>
<organism evidence="2 3">
    <name type="scientific">Dreissena polymorpha</name>
    <name type="common">Zebra mussel</name>
    <name type="synonym">Mytilus polymorpha</name>
    <dbReference type="NCBI Taxonomy" id="45954"/>
    <lineage>
        <taxon>Eukaryota</taxon>
        <taxon>Metazoa</taxon>
        <taxon>Spiralia</taxon>
        <taxon>Lophotrochozoa</taxon>
        <taxon>Mollusca</taxon>
        <taxon>Bivalvia</taxon>
        <taxon>Autobranchia</taxon>
        <taxon>Heteroconchia</taxon>
        <taxon>Euheterodonta</taxon>
        <taxon>Imparidentia</taxon>
        <taxon>Neoheterodontei</taxon>
        <taxon>Myida</taxon>
        <taxon>Dreissenoidea</taxon>
        <taxon>Dreissenidae</taxon>
        <taxon>Dreissena</taxon>
    </lineage>
</organism>
<feature type="region of interest" description="Disordered" evidence="1">
    <location>
        <begin position="1"/>
        <end position="51"/>
    </location>
</feature>
<evidence type="ECO:0000256" key="1">
    <source>
        <dbReference type="SAM" id="MobiDB-lite"/>
    </source>
</evidence>
<proteinExistence type="predicted"/>
<gene>
    <name evidence="2" type="ORF">DPMN_167359</name>
</gene>
<name>A0A9D4IUZ2_DREPO</name>
<dbReference type="AlphaFoldDB" id="A0A9D4IUZ2"/>
<feature type="compositionally biased region" description="Basic and acidic residues" evidence="1">
    <location>
        <begin position="1"/>
        <end position="21"/>
    </location>
</feature>